<dbReference type="HOGENOM" id="CLU_2033901_0_0_3"/>
<gene>
    <name evidence="1" type="ordered locus">Npun_R6442</name>
</gene>
<organism evidence="1 2">
    <name type="scientific">Nostoc punctiforme (strain ATCC 29133 / PCC 73102)</name>
    <dbReference type="NCBI Taxonomy" id="63737"/>
    <lineage>
        <taxon>Bacteria</taxon>
        <taxon>Bacillati</taxon>
        <taxon>Cyanobacteriota</taxon>
        <taxon>Cyanophyceae</taxon>
        <taxon>Nostocales</taxon>
        <taxon>Nostocaceae</taxon>
        <taxon>Nostoc</taxon>
    </lineage>
</organism>
<dbReference type="eggNOG" id="ENOG5031A3D">
    <property type="taxonomic scope" value="Bacteria"/>
</dbReference>
<reference evidence="2" key="1">
    <citation type="submission" date="2008-04" db="EMBL/GenBank/DDBJ databases">
        <title>Complete sequence of chromosome of Nostoc punctiforme ATCC 29133.</title>
        <authorList>
            <consortium name="US DOE Joint Genome Institute"/>
            <person name="Copeland A."/>
            <person name="Lucas S."/>
            <person name="Lapidus A."/>
            <person name="Glavina del Rio T."/>
            <person name="Dalin E."/>
            <person name="Tice H."/>
            <person name="Pitluck S."/>
            <person name="Chain P."/>
            <person name="Malfatti S."/>
            <person name="Shin M."/>
            <person name="Vergez L."/>
            <person name="Schmutz J."/>
            <person name="Larimer F."/>
            <person name="Land M."/>
            <person name="Hauser L."/>
            <person name="Kyrpides N."/>
            <person name="Kim E."/>
            <person name="Meeks J.C."/>
            <person name="Elhai J."/>
            <person name="Campbell E.L."/>
            <person name="Thiel T."/>
            <person name="Longmire J."/>
            <person name="Potts M."/>
            <person name="Atlas R."/>
        </authorList>
    </citation>
    <scope>NUCLEOTIDE SEQUENCE [LARGE SCALE GENOMIC DNA]</scope>
    <source>
        <strain evidence="2">ATCC 29133 / PCC 73102</strain>
    </source>
</reference>
<keyword evidence="2" id="KW-1185">Reference proteome</keyword>
<evidence type="ECO:0000313" key="1">
    <source>
        <dbReference type="EMBL" id="ACC84711.1"/>
    </source>
</evidence>
<dbReference type="STRING" id="63737.Npun_R6442"/>
<accession>B2IYB2</accession>
<evidence type="ECO:0000313" key="2">
    <source>
        <dbReference type="Proteomes" id="UP000001191"/>
    </source>
</evidence>
<dbReference type="EMBL" id="CP001037">
    <property type="protein sequence ID" value="ACC84711.1"/>
    <property type="molecule type" value="Genomic_DNA"/>
</dbReference>
<reference evidence="1 2" key="2">
    <citation type="journal article" date="2013" name="Plant Physiol.">
        <title>A Nostoc punctiforme Sugar Transporter Necessary to Establish a Cyanobacterium-Plant Symbiosis.</title>
        <authorList>
            <person name="Ekman M."/>
            <person name="Picossi S."/>
            <person name="Campbell E.L."/>
            <person name="Meeks J.C."/>
            <person name="Flores E."/>
        </authorList>
    </citation>
    <scope>NUCLEOTIDE SEQUENCE [LARGE SCALE GENOMIC DNA]</scope>
    <source>
        <strain evidence="2">ATCC 29133 / PCC 73102</strain>
    </source>
</reference>
<sequence>MLGMFRIKQKRESQMKLAPLLTSFALVGFFTVWDVPLKAINPSLVQASAAEELSVAQKLDLLTKSKGQIGSGDQLRRFFFADLEPIGIQVGGAGHVVNLYNKANNVTFAYCSHYDVIVAIKKGKVTKFEPSEVK</sequence>
<proteinExistence type="predicted"/>
<dbReference type="KEGG" id="npu:Npun_R6442"/>
<name>B2IYB2_NOSP7</name>
<dbReference type="PhylomeDB" id="B2IYB2"/>
<dbReference type="EnsemblBacteria" id="ACC84711">
    <property type="protein sequence ID" value="ACC84711"/>
    <property type="gene ID" value="Npun_R6442"/>
</dbReference>
<dbReference type="Proteomes" id="UP000001191">
    <property type="component" value="Chromosome"/>
</dbReference>
<dbReference type="AlphaFoldDB" id="B2IYB2"/>
<protein>
    <submittedName>
        <fullName evidence="1">Uncharacterized protein</fullName>
    </submittedName>
</protein>